<protein>
    <submittedName>
        <fullName evidence="4">Ribonuclease H-like domain-containing protein</fullName>
    </submittedName>
</protein>
<evidence type="ECO:0000313" key="5">
    <source>
        <dbReference type="Proteomes" id="UP001151760"/>
    </source>
</evidence>
<dbReference type="InterPro" id="IPR013103">
    <property type="entry name" value="RVT_2"/>
</dbReference>
<sequence length="820" mass="92800">MKLMSLINDIPSRTVQANVTDSGANQHMTISTANMFGIIDITDLNLTVGHPNEYYDLHVNKIVETNSENGSLYMFDSPSPISSNFQTIGSNFVSETLRKSDQLHQTFEKISIAMTRKLGDMIELPKSQPKRTYNEDLECEIVMVKMPKCMAWLDDEPIGNLDKMEDKVDNLSLQCTPQVLPSIELYTLPVTHPKDVEGTIGIPLEVEPLDHMKLEDLGLNTNTHDLFLSSKRFPSVGEPKPQLLPNFSPLDVHLGDKRGTDLPINPYSPGSFRMKVIFDEKKLGSRKAHLLEDKQILSVGVFDKVFSIWKAFGGNTRDLGSFKEETDKTTNLHQHISGLCSQRLETASQDTRDAIAFHPTTASQDLATAPCVRSEKIYNHAKDVDVMASHVIGDAVVKGVVKLLVDVPYDNHNNPSDQAVDVFQSDLQFTKDSHVSPCDICHKAKQTREPFTLSDHKTTVIGELVHVDLWGPYKVISKDGCKSSSSFLNGKSLLELVYGVKPKLSHLRSFFCLCYSSMLNNSHKFSARDIEFYENVFSFKMNYCLQPVEENHDDNINSLNFFDEKHFDDQTSFRPNDDGRVNFASNHESNVFPCSKSTQTSDECDDNIATSMVQPDLSRSGRNSKLPAKFNDYVVGSSRKYGLEKYVTYSNLSKTNYCFSTTLNKSSEPTIYAEAIKNPNWIEVTNNEIEALNRNNTWTICDLSPRRKVVESKCLWKIKKSDKVFIALLVYVDHIVITSNDLAKIEKFYMFLKSKCQIKDVGKLKYFLAIEVLDNIEGSCLSHRKYCLELLHEYGLLRLLNMLLLRLLENHIPLNLIETA</sequence>
<keyword evidence="5" id="KW-1185">Reference proteome</keyword>
<feature type="domain" description="Reverse transcriptase Ty1/copia-type" evidence="3">
    <location>
        <begin position="702"/>
        <end position="796"/>
    </location>
</feature>
<keyword evidence="2" id="KW-0378">Hydrolase</keyword>
<reference evidence="4" key="2">
    <citation type="submission" date="2022-01" db="EMBL/GenBank/DDBJ databases">
        <authorList>
            <person name="Yamashiro T."/>
            <person name="Shiraishi A."/>
            <person name="Satake H."/>
            <person name="Nakayama K."/>
        </authorList>
    </citation>
    <scope>NUCLEOTIDE SEQUENCE</scope>
</reference>
<dbReference type="Proteomes" id="UP001151760">
    <property type="component" value="Unassembled WGS sequence"/>
</dbReference>
<name>A0ABQ5FCY5_9ASTR</name>
<dbReference type="InterPro" id="IPR039537">
    <property type="entry name" value="Retrotran_Ty1/copia-like"/>
</dbReference>
<accession>A0ABQ5FCY5</accession>
<evidence type="ECO:0000256" key="1">
    <source>
        <dbReference type="ARBA" id="ARBA00022723"/>
    </source>
</evidence>
<evidence type="ECO:0000256" key="2">
    <source>
        <dbReference type="ARBA" id="ARBA00022801"/>
    </source>
</evidence>
<evidence type="ECO:0000259" key="3">
    <source>
        <dbReference type="Pfam" id="PF07727"/>
    </source>
</evidence>
<dbReference type="Pfam" id="PF07727">
    <property type="entry name" value="RVT_2"/>
    <property type="match status" value="1"/>
</dbReference>
<reference evidence="4" key="1">
    <citation type="journal article" date="2022" name="Int. J. Mol. Sci.">
        <title>Draft Genome of Tanacetum Coccineum: Genomic Comparison of Closely Related Tanacetum-Family Plants.</title>
        <authorList>
            <person name="Yamashiro T."/>
            <person name="Shiraishi A."/>
            <person name="Nakayama K."/>
            <person name="Satake H."/>
        </authorList>
    </citation>
    <scope>NUCLEOTIDE SEQUENCE</scope>
</reference>
<evidence type="ECO:0000313" key="4">
    <source>
        <dbReference type="EMBL" id="GJT60874.1"/>
    </source>
</evidence>
<gene>
    <name evidence="4" type="ORF">Tco_1004407</name>
</gene>
<dbReference type="PANTHER" id="PTHR42648:SF31">
    <property type="entry name" value="RNA-DIRECTED DNA POLYMERASE"/>
    <property type="match status" value="1"/>
</dbReference>
<dbReference type="PANTHER" id="PTHR42648">
    <property type="entry name" value="TRANSPOSASE, PUTATIVE-RELATED"/>
    <property type="match status" value="1"/>
</dbReference>
<keyword evidence="1" id="KW-0479">Metal-binding</keyword>
<organism evidence="4 5">
    <name type="scientific">Tanacetum coccineum</name>
    <dbReference type="NCBI Taxonomy" id="301880"/>
    <lineage>
        <taxon>Eukaryota</taxon>
        <taxon>Viridiplantae</taxon>
        <taxon>Streptophyta</taxon>
        <taxon>Embryophyta</taxon>
        <taxon>Tracheophyta</taxon>
        <taxon>Spermatophyta</taxon>
        <taxon>Magnoliopsida</taxon>
        <taxon>eudicotyledons</taxon>
        <taxon>Gunneridae</taxon>
        <taxon>Pentapetalae</taxon>
        <taxon>asterids</taxon>
        <taxon>campanulids</taxon>
        <taxon>Asterales</taxon>
        <taxon>Asteraceae</taxon>
        <taxon>Asteroideae</taxon>
        <taxon>Anthemideae</taxon>
        <taxon>Anthemidinae</taxon>
        <taxon>Tanacetum</taxon>
    </lineage>
</organism>
<dbReference type="EMBL" id="BQNB010017238">
    <property type="protein sequence ID" value="GJT60874.1"/>
    <property type="molecule type" value="Genomic_DNA"/>
</dbReference>
<comment type="caution">
    <text evidence="4">The sequence shown here is derived from an EMBL/GenBank/DDBJ whole genome shotgun (WGS) entry which is preliminary data.</text>
</comment>
<proteinExistence type="predicted"/>